<keyword evidence="2" id="KW-1185">Reference proteome</keyword>
<evidence type="ECO:0000313" key="1">
    <source>
        <dbReference type="EMBL" id="ACB40918.1"/>
    </source>
</evidence>
<dbReference type="Proteomes" id="UP000001694">
    <property type="component" value="Chromosome"/>
</dbReference>
<dbReference type="eggNOG" id="arCOG07000">
    <property type="taxonomic scope" value="Archaea"/>
</dbReference>
<dbReference type="AlphaFoldDB" id="B1YC64"/>
<proteinExistence type="predicted"/>
<sequence length="138" mass="15339">MYIGILALTVDVYVSEIPVVLIRRRGLVVKKSVIERGGSPVGEYIYVKRGLFEAEAEYDLEDGVLYYLQVCWLGTCAVWYDGEPDRPVPPHLARRALAYFGELAKFSHAAVAAMRVLTSSLGHSSPLSTSDLTHRQPQ</sequence>
<dbReference type="STRING" id="444157.Tneu_2004"/>
<reference evidence="1" key="1">
    <citation type="submission" date="2008-03" db="EMBL/GenBank/DDBJ databases">
        <title>Complete sequence of Thermoproteus neutrophilus V24Sta.</title>
        <authorList>
            <consortium name="US DOE Joint Genome Institute"/>
            <person name="Copeland A."/>
            <person name="Lucas S."/>
            <person name="Lapidus A."/>
            <person name="Glavina del Rio T."/>
            <person name="Dalin E."/>
            <person name="Tice H."/>
            <person name="Bruce D."/>
            <person name="Goodwin L."/>
            <person name="Pitluck S."/>
            <person name="Sims D."/>
            <person name="Brettin T."/>
            <person name="Detter J.C."/>
            <person name="Han C."/>
            <person name="Kuske C.R."/>
            <person name="Schmutz J."/>
            <person name="Larimer F."/>
            <person name="Land M."/>
            <person name="Hauser L."/>
            <person name="Kyrpides N."/>
            <person name="Mikhailova N."/>
            <person name="Biddle J.F."/>
            <person name="Zhang Z."/>
            <person name="Fitz-Gibbon S.T."/>
            <person name="Lowe T.M."/>
            <person name="Saltikov C."/>
            <person name="House C.H."/>
            <person name="Richardson P."/>
        </authorList>
    </citation>
    <scope>NUCLEOTIDE SEQUENCE [LARGE SCALE GENOMIC DNA]</scope>
    <source>
        <strain evidence="1">V24Sta</strain>
    </source>
</reference>
<protein>
    <submittedName>
        <fullName evidence="1">Uncharacterized protein</fullName>
    </submittedName>
</protein>
<dbReference type="HOGENOM" id="CLU_153632_0_0_2"/>
<gene>
    <name evidence="1" type="ordered locus">Tneu_2004</name>
</gene>
<organism evidence="1 2">
    <name type="scientific">Pyrobaculum neutrophilum (strain DSM 2338 / JCM 9278 / NBRC 100436 / V24Sta)</name>
    <name type="common">Thermoproteus neutrophilus</name>
    <dbReference type="NCBI Taxonomy" id="444157"/>
    <lineage>
        <taxon>Archaea</taxon>
        <taxon>Thermoproteota</taxon>
        <taxon>Thermoprotei</taxon>
        <taxon>Thermoproteales</taxon>
        <taxon>Thermoproteaceae</taxon>
        <taxon>Pyrobaculum</taxon>
    </lineage>
</organism>
<evidence type="ECO:0000313" key="2">
    <source>
        <dbReference type="Proteomes" id="UP000001694"/>
    </source>
</evidence>
<dbReference type="KEGG" id="tne:Tneu_2004"/>
<accession>B1YC64</accession>
<name>B1YC64_PYRNV</name>
<dbReference type="EMBL" id="CP001014">
    <property type="protein sequence ID" value="ACB40918.1"/>
    <property type="molecule type" value="Genomic_DNA"/>
</dbReference>